<evidence type="ECO:0000256" key="3">
    <source>
        <dbReference type="ARBA" id="ARBA00012737"/>
    </source>
</evidence>
<comment type="similarity">
    <text evidence="2">Belongs to the asparagine synthetase family.</text>
</comment>
<protein>
    <recommendedName>
        <fullName evidence="3">asparagine synthase (glutamine-hydrolyzing)</fullName>
        <ecNumber evidence="3">6.3.5.4</ecNumber>
    </recommendedName>
</protein>
<dbReference type="PIRSF" id="PIRSF001589">
    <property type="entry name" value="Asn_synthetase_glu-h"/>
    <property type="match status" value="1"/>
</dbReference>
<name>A0A4P6HJP7_9BACT</name>
<dbReference type="GO" id="GO:0005524">
    <property type="term" value="F:ATP binding"/>
    <property type="evidence" value="ECO:0007669"/>
    <property type="project" value="UniProtKB-KW"/>
</dbReference>
<dbReference type="NCBIfam" id="TIGR01536">
    <property type="entry name" value="asn_synth_AEB"/>
    <property type="match status" value="1"/>
</dbReference>
<dbReference type="Pfam" id="PF13537">
    <property type="entry name" value="GATase_7"/>
    <property type="match status" value="1"/>
</dbReference>
<dbReference type="SUPFAM" id="SSF56235">
    <property type="entry name" value="N-terminal nucleophile aminohydrolases (Ntn hydrolases)"/>
    <property type="match status" value="1"/>
</dbReference>
<dbReference type="GO" id="GO:0004066">
    <property type="term" value="F:asparagine synthase (glutamine-hydrolyzing) activity"/>
    <property type="evidence" value="ECO:0007669"/>
    <property type="project" value="UniProtKB-EC"/>
</dbReference>
<dbReference type="InterPro" id="IPR014729">
    <property type="entry name" value="Rossmann-like_a/b/a_fold"/>
</dbReference>
<evidence type="ECO:0000313" key="13">
    <source>
        <dbReference type="Proteomes" id="UP000293296"/>
    </source>
</evidence>
<feature type="site" description="Important for beta-aspartyl-AMP intermediate formation" evidence="10">
    <location>
        <position position="366"/>
    </location>
</feature>
<keyword evidence="5 9" id="KW-0067">ATP-binding</keyword>
<dbReference type="RefSeq" id="WP_129348916.1">
    <property type="nucleotide sequence ID" value="NZ_CP026538.1"/>
</dbReference>
<dbReference type="PROSITE" id="PS51278">
    <property type="entry name" value="GATASE_TYPE_2"/>
    <property type="match status" value="1"/>
</dbReference>
<keyword evidence="8" id="KW-0061">Asparagine biosynthesis</keyword>
<accession>A0A4P6HJP7</accession>
<keyword evidence="6 8" id="KW-0315">Glutamine amidotransferase</keyword>
<dbReference type="InterPro" id="IPR006426">
    <property type="entry name" value="Asn_synth_AEB"/>
</dbReference>
<dbReference type="InterPro" id="IPR017932">
    <property type="entry name" value="GATase_2_dom"/>
</dbReference>
<evidence type="ECO:0000256" key="5">
    <source>
        <dbReference type="ARBA" id="ARBA00022840"/>
    </source>
</evidence>
<dbReference type="InterPro" id="IPR001962">
    <property type="entry name" value="Asn_synthase"/>
</dbReference>
<dbReference type="GO" id="GO:0006529">
    <property type="term" value="P:asparagine biosynthetic process"/>
    <property type="evidence" value="ECO:0007669"/>
    <property type="project" value="UniProtKB-KW"/>
</dbReference>
<dbReference type="EC" id="6.3.5.4" evidence="3"/>
<sequence length="624" mass="68026">MCGICGFAGPGGAPALAAMNAALARRGPDGEGRFIDEARAVHLAHRRLAIIDLEGGAQPMATADGRLVVTYNGEIYNHLELRRELAGRGYRFVSDHSDTEILLHGWREWGEGLPQRLNGMWAFVLYDQDRGTLFCSRDRFGKKPFFYAAKPGFFAFSSELGSLAAHPALADRSISRRSLQKYFAYGFIPGPNALYAGTHKLPGGCNLLLDVADPRPEPKRWWTFQVEPDPALSAVPEAKVAGRVLELLDAAVARRLMADVPLGIFLSGGVDSSAITALAARHAPDVRAFSIGFDDPAFDESAKSRQAAEAIGVARHEARFTLDAALALMPEIVGRLDEPMGDVSLIPTALLCRETRRHVTVALGGDGADELFAGYDPFRALAAAKAFSAVVPRPVHAALALLAARLPVAHGYMALTFKLNRFLGGLAQPPRLWNPVWLGPLGPDGLADLFGGPIDVEDVYSEAIEVYDGCASTNLVDRTLEFYTRLYLQDDILVKTDRAGMMFSLEARAPFLDIELVDYVRALPAGLKFRRGITKYILKKALETVLPRDIIYRKKQGFGVPIGRWLAQGRLPLGEPAPVEASLAAAAIEQHIAAHRAGRADHRLFLWNLWVLRHMDLGGGRLAF</sequence>
<dbReference type="Gene3D" id="3.60.20.10">
    <property type="entry name" value="Glutamine Phosphoribosylpyrophosphate, subunit 1, domain 1"/>
    <property type="match status" value="1"/>
</dbReference>
<dbReference type="PANTHER" id="PTHR43284">
    <property type="entry name" value="ASPARAGINE SYNTHETASE (GLUTAMINE-HYDROLYZING)"/>
    <property type="match status" value="1"/>
</dbReference>
<dbReference type="InterPro" id="IPR033738">
    <property type="entry name" value="AsnB_N"/>
</dbReference>
<dbReference type="OrthoDB" id="9763290at2"/>
<dbReference type="InterPro" id="IPR029055">
    <property type="entry name" value="Ntn_hydrolases_N"/>
</dbReference>
<dbReference type="CDD" id="cd00712">
    <property type="entry name" value="AsnB"/>
    <property type="match status" value="1"/>
</dbReference>
<evidence type="ECO:0000256" key="6">
    <source>
        <dbReference type="ARBA" id="ARBA00022962"/>
    </source>
</evidence>
<gene>
    <name evidence="12" type="primary">asnB</name>
    <name evidence="12" type="ORF">C3Y92_01740</name>
</gene>
<dbReference type="InterPro" id="IPR051786">
    <property type="entry name" value="ASN_synthetase/amidase"/>
</dbReference>
<feature type="domain" description="Glutamine amidotransferase type-2" evidence="11">
    <location>
        <begin position="2"/>
        <end position="212"/>
    </location>
</feature>
<evidence type="ECO:0000256" key="7">
    <source>
        <dbReference type="ARBA" id="ARBA00048741"/>
    </source>
</evidence>
<dbReference type="Proteomes" id="UP000293296">
    <property type="component" value="Chromosome"/>
</dbReference>
<dbReference type="Pfam" id="PF00733">
    <property type="entry name" value="Asn_synthase"/>
    <property type="match status" value="1"/>
</dbReference>
<evidence type="ECO:0000256" key="2">
    <source>
        <dbReference type="ARBA" id="ARBA00005752"/>
    </source>
</evidence>
<feature type="binding site" evidence="9">
    <location>
        <position position="98"/>
    </location>
    <ligand>
        <name>L-glutamine</name>
        <dbReference type="ChEBI" id="CHEBI:58359"/>
    </ligand>
</feature>
<keyword evidence="8" id="KW-0028">Amino-acid biosynthesis</keyword>
<evidence type="ECO:0000313" key="12">
    <source>
        <dbReference type="EMBL" id="QAZ66030.1"/>
    </source>
</evidence>
<evidence type="ECO:0000256" key="1">
    <source>
        <dbReference type="ARBA" id="ARBA00005187"/>
    </source>
</evidence>
<feature type="active site" description="For GATase activity" evidence="8">
    <location>
        <position position="2"/>
    </location>
</feature>
<dbReference type="EMBL" id="CP026538">
    <property type="protein sequence ID" value="QAZ66030.1"/>
    <property type="molecule type" value="Genomic_DNA"/>
</dbReference>
<dbReference type="Gene3D" id="3.40.50.620">
    <property type="entry name" value="HUPs"/>
    <property type="match status" value="2"/>
</dbReference>
<dbReference type="CDD" id="cd01991">
    <property type="entry name" value="Asn_synthase_B_C"/>
    <property type="match status" value="1"/>
</dbReference>
<evidence type="ECO:0000256" key="9">
    <source>
        <dbReference type="PIRSR" id="PIRSR001589-2"/>
    </source>
</evidence>
<evidence type="ECO:0000256" key="10">
    <source>
        <dbReference type="PIRSR" id="PIRSR001589-3"/>
    </source>
</evidence>
<dbReference type="SUPFAM" id="SSF52402">
    <property type="entry name" value="Adenine nucleotide alpha hydrolases-like"/>
    <property type="match status" value="1"/>
</dbReference>
<dbReference type="PANTHER" id="PTHR43284:SF1">
    <property type="entry name" value="ASPARAGINE SYNTHETASE"/>
    <property type="match status" value="1"/>
</dbReference>
<dbReference type="GO" id="GO:0005829">
    <property type="term" value="C:cytosol"/>
    <property type="evidence" value="ECO:0007669"/>
    <property type="project" value="TreeGrafter"/>
</dbReference>
<evidence type="ECO:0000256" key="8">
    <source>
        <dbReference type="PIRSR" id="PIRSR001589-1"/>
    </source>
</evidence>
<dbReference type="KEGG" id="dcb:C3Y92_01740"/>
<evidence type="ECO:0000259" key="11">
    <source>
        <dbReference type="PROSITE" id="PS51278"/>
    </source>
</evidence>
<organism evidence="12 13">
    <name type="scientific">Solidesulfovibrio carbinolicus</name>
    <dbReference type="NCBI Taxonomy" id="296842"/>
    <lineage>
        <taxon>Bacteria</taxon>
        <taxon>Pseudomonadati</taxon>
        <taxon>Thermodesulfobacteriota</taxon>
        <taxon>Desulfovibrionia</taxon>
        <taxon>Desulfovibrionales</taxon>
        <taxon>Desulfovibrionaceae</taxon>
        <taxon>Solidesulfovibrio</taxon>
    </lineage>
</organism>
<comment type="catalytic activity">
    <reaction evidence="7">
        <text>L-aspartate + L-glutamine + ATP + H2O = L-asparagine + L-glutamate + AMP + diphosphate + H(+)</text>
        <dbReference type="Rhea" id="RHEA:12228"/>
        <dbReference type="ChEBI" id="CHEBI:15377"/>
        <dbReference type="ChEBI" id="CHEBI:15378"/>
        <dbReference type="ChEBI" id="CHEBI:29985"/>
        <dbReference type="ChEBI" id="CHEBI:29991"/>
        <dbReference type="ChEBI" id="CHEBI:30616"/>
        <dbReference type="ChEBI" id="CHEBI:33019"/>
        <dbReference type="ChEBI" id="CHEBI:58048"/>
        <dbReference type="ChEBI" id="CHEBI:58359"/>
        <dbReference type="ChEBI" id="CHEBI:456215"/>
        <dbReference type="EC" id="6.3.5.4"/>
    </reaction>
</comment>
<comment type="pathway">
    <text evidence="1">Amino-acid biosynthesis; L-asparagine biosynthesis; L-asparagine from L-aspartate (L-Gln route): step 1/1.</text>
</comment>
<keyword evidence="13" id="KW-1185">Reference proteome</keyword>
<reference evidence="12 13" key="1">
    <citation type="submission" date="2018-02" db="EMBL/GenBank/DDBJ databases">
        <title>Genome sequence of Desulfovibrio carbinolicus DSM 3852.</title>
        <authorList>
            <person name="Wilbanks E."/>
            <person name="Skennerton C.T."/>
            <person name="Orphan V.J."/>
        </authorList>
    </citation>
    <scope>NUCLEOTIDE SEQUENCE [LARGE SCALE GENOMIC DNA]</scope>
    <source>
        <strain evidence="12 13">DSM 3852</strain>
    </source>
</reference>
<keyword evidence="4 9" id="KW-0547">Nucleotide-binding</keyword>
<evidence type="ECO:0000256" key="4">
    <source>
        <dbReference type="ARBA" id="ARBA00022741"/>
    </source>
</evidence>
<dbReference type="AlphaFoldDB" id="A0A4P6HJP7"/>
<proteinExistence type="inferred from homology"/>
<feature type="binding site" evidence="9">
    <location>
        <position position="291"/>
    </location>
    <ligand>
        <name>ATP</name>
        <dbReference type="ChEBI" id="CHEBI:30616"/>
    </ligand>
</feature>